<gene>
    <name evidence="2" type="ORF">NDM98_16975</name>
</gene>
<name>A0ABT0XM25_9BACI</name>
<sequence>MDTITHTLFGLTTYGAINKKEKDKQTKRALLFTALASSQAPDLDIIARVTETGRIMDQMWHRGLTHSVFVAPIWALLIYLIVFLIWRKKDKMIFFLAFVNVLIHIGSDSLNAWGTGFFEPISSMRVTIGVIPIVDLVIWGIFLCAYILKKVRKSLPVYKIWRVAWILVFIHIGAQAIQGQIVHQEARTTYEQTTLTASFLPGHFTVLAKEDNEIFIYDQSLWSKQSEPVIIDSSEEEDLTPLFEGNPRAEVLMTWSPFVVVTTEDDKLGIYDPRFNRGGGPMLFEYIDLTE</sequence>
<reference evidence="2" key="1">
    <citation type="submission" date="2022-06" db="EMBL/GenBank/DDBJ databases">
        <title>Alkalicoccobacillus porphyridii sp. nov., isolated from a marine red alga, Porphyridium purpureum and reclassification of Shouchella plakortidis and Shouchella gibsonii as Alkalicoccobacillus plakortidis comb. nov. and Alkalicoccobacillus gibsonii comb. nov.</title>
        <authorList>
            <person name="Kim K.H."/>
            <person name="Lee J.K."/>
            <person name="Han D.M."/>
            <person name="Baek J.H."/>
            <person name="Jeon C.O."/>
        </authorList>
    </citation>
    <scope>NUCLEOTIDE SEQUENCE</scope>
    <source>
        <strain evidence="2">DSM 19153</strain>
    </source>
</reference>
<dbReference type="RefSeq" id="WP_251610214.1">
    <property type="nucleotide sequence ID" value="NZ_JAMQJY010000002.1"/>
</dbReference>
<proteinExistence type="predicted"/>
<keyword evidence="1" id="KW-0472">Membrane</keyword>
<dbReference type="Pfam" id="PF04307">
    <property type="entry name" value="YdjM"/>
    <property type="match status" value="1"/>
</dbReference>
<comment type="caution">
    <text evidence="2">The sequence shown here is derived from an EMBL/GenBank/DDBJ whole genome shotgun (WGS) entry which is preliminary data.</text>
</comment>
<dbReference type="EMBL" id="JAMQJY010000002">
    <property type="protein sequence ID" value="MCM2676969.1"/>
    <property type="molecule type" value="Genomic_DNA"/>
</dbReference>
<keyword evidence="1" id="KW-0812">Transmembrane</keyword>
<organism evidence="2 3">
    <name type="scientific">Alkalicoccobacillus plakortidis</name>
    <dbReference type="NCBI Taxonomy" id="444060"/>
    <lineage>
        <taxon>Bacteria</taxon>
        <taxon>Bacillati</taxon>
        <taxon>Bacillota</taxon>
        <taxon>Bacilli</taxon>
        <taxon>Bacillales</taxon>
        <taxon>Bacillaceae</taxon>
        <taxon>Alkalicoccobacillus</taxon>
    </lineage>
</organism>
<dbReference type="PANTHER" id="PTHR40031">
    <property type="entry name" value="HYPOTHETICAL MEMBRANE SPANNING PROTEIN"/>
    <property type="match status" value="1"/>
</dbReference>
<dbReference type="Proteomes" id="UP001203665">
    <property type="component" value="Unassembled WGS sequence"/>
</dbReference>
<keyword evidence="3" id="KW-1185">Reference proteome</keyword>
<keyword evidence="2" id="KW-0378">Hydrolase</keyword>
<accession>A0ABT0XM25</accession>
<keyword evidence="1" id="KW-1133">Transmembrane helix</keyword>
<dbReference type="GO" id="GO:0016787">
    <property type="term" value="F:hydrolase activity"/>
    <property type="evidence" value="ECO:0007669"/>
    <property type="project" value="UniProtKB-KW"/>
</dbReference>
<feature type="transmembrane region" description="Helical" evidence="1">
    <location>
        <begin position="160"/>
        <end position="177"/>
    </location>
</feature>
<evidence type="ECO:0000313" key="2">
    <source>
        <dbReference type="EMBL" id="MCM2676969.1"/>
    </source>
</evidence>
<dbReference type="InterPro" id="IPR053170">
    <property type="entry name" value="Transcription_regulator"/>
</dbReference>
<feature type="transmembrane region" description="Helical" evidence="1">
    <location>
        <begin position="126"/>
        <end position="148"/>
    </location>
</feature>
<protein>
    <submittedName>
        <fullName evidence="2">Metal-dependent hydrolase</fullName>
    </submittedName>
</protein>
<feature type="transmembrane region" description="Helical" evidence="1">
    <location>
        <begin position="64"/>
        <end position="86"/>
    </location>
</feature>
<dbReference type="PANTHER" id="PTHR40031:SF1">
    <property type="entry name" value="MEMBRANE-BOUND METAL-DEPENDENT HYDROLASE"/>
    <property type="match status" value="1"/>
</dbReference>
<feature type="transmembrane region" description="Helical" evidence="1">
    <location>
        <begin position="93"/>
        <end position="114"/>
    </location>
</feature>
<evidence type="ECO:0000313" key="3">
    <source>
        <dbReference type="Proteomes" id="UP001203665"/>
    </source>
</evidence>
<evidence type="ECO:0000256" key="1">
    <source>
        <dbReference type="SAM" id="Phobius"/>
    </source>
</evidence>
<dbReference type="InterPro" id="IPR007404">
    <property type="entry name" value="YdjM-like"/>
</dbReference>